<dbReference type="EMBL" id="LT629751">
    <property type="protein sequence ID" value="SDT34007.1"/>
    <property type="molecule type" value="Genomic_DNA"/>
</dbReference>
<name>A0A1H1ZKA3_9PSED</name>
<evidence type="ECO:0000313" key="2">
    <source>
        <dbReference type="Proteomes" id="UP000243359"/>
    </source>
</evidence>
<dbReference type="AlphaFoldDB" id="A0A1H1ZKA3"/>
<protein>
    <submittedName>
        <fullName evidence="1">Uncharacterized protein</fullName>
    </submittedName>
</protein>
<dbReference type="STRING" id="1392877.SAMN05216221_4300"/>
<gene>
    <name evidence="1" type="ORF">SAMN05216221_4300</name>
</gene>
<reference evidence="2" key="1">
    <citation type="submission" date="2016-10" db="EMBL/GenBank/DDBJ databases">
        <authorList>
            <person name="Varghese N."/>
            <person name="Submissions S."/>
        </authorList>
    </citation>
    <scope>NUCLEOTIDE SEQUENCE [LARGE SCALE GENOMIC DNA]</scope>
    <source>
        <strain evidence="2">KCTC 32247</strain>
    </source>
</reference>
<dbReference type="OrthoDB" id="8532641at2"/>
<keyword evidence="2" id="KW-1185">Reference proteome</keyword>
<proteinExistence type="predicted"/>
<evidence type="ECO:0000313" key="1">
    <source>
        <dbReference type="EMBL" id="SDT34007.1"/>
    </source>
</evidence>
<organism evidence="1 2">
    <name type="scientific">Pseudomonas oryzae</name>
    <dbReference type="NCBI Taxonomy" id="1392877"/>
    <lineage>
        <taxon>Bacteria</taxon>
        <taxon>Pseudomonadati</taxon>
        <taxon>Pseudomonadota</taxon>
        <taxon>Gammaproteobacteria</taxon>
        <taxon>Pseudomonadales</taxon>
        <taxon>Pseudomonadaceae</taxon>
        <taxon>Pseudomonas</taxon>
    </lineage>
</organism>
<dbReference type="RefSeq" id="WP_090352051.1">
    <property type="nucleotide sequence ID" value="NZ_LT629751.1"/>
</dbReference>
<sequence>MSDALTIIKDGASLVNYPFTVLPADVVDLMLRCGAALPASYAQRSTKLVKIFEAYCHITGSSVTYVSLSSPSFKDIAKGFLGSLADECLISLSHASRQSLANIFLLLLDEVRKEIPLLPSLAPNERLTKNNHYLWEEAKNNFNQTSLRYWNGWKVPRSKGRFAYIPICLIWNSHGEEFSEEFYKRYYQNVAKKLAPQHTELNLFLVFLSENSDRWPASSFQNPLLIKSLFTEFMAFNFQHTLNNGSDLASKKRHYSKFIYTIDEAFIQSGIWARPFGSPLPRPLTKNPSGHDSNIKKLADGTFVKNKLITDVPLNITDSEAIEILFKKIKLDNSLVILWAKNKISKLRKAQLKRNRLATEGMPIEGGNTRRESLSECGVQNICATFNKHGLTYIRSNITKIAGKSHKKNELANILALPNAEHFFAFQLLLTHAHPCLTESFFSNFELYDKRGNISGFLKTNSGHQLIGYKDRKGSSLSEQSITLTPRQAVWVRQIISLTQPLRDELYASGDDAWRYLFIYCPRHLDTPKRFMGFSINTTKIKHQQGLIDEFQEITNLNQESARELLIRVSVTAFRASSAVEVFLDTNNTEAMAHALGHTKYDSSLLSSYLPEPILAFLQTRWIRIFQRGIICEAMKDSPRLLEVARFESMNELHEFLKNHALRDIPLHLQNPDHLSSPAGKQHTARDDLADQVVISIDTGVLTALISLTNAVANSKNRVSLCSKAIYWAKFTELVVREIDDGYNSDLQHSLSLARLHANASHMEKLIYATTP</sequence>
<dbReference type="Proteomes" id="UP000243359">
    <property type="component" value="Chromosome I"/>
</dbReference>
<accession>A0A1H1ZKA3</accession>